<feature type="non-terminal residue" evidence="1">
    <location>
        <position position="1"/>
    </location>
</feature>
<dbReference type="Proteomes" id="UP000789901">
    <property type="component" value="Unassembled WGS sequence"/>
</dbReference>
<comment type="caution">
    <text evidence="1">The sequence shown here is derived from an EMBL/GenBank/DDBJ whole genome shotgun (WGS) entry which is preliminary data.</text>
</comment>
<proteinExistence type="predicted"/>
<reference evidence="1 2" key="1">
    <citation type="submission" date="2021-06" db="EMBL/GenBank/DDBJ databases">
        <authorList>
            <person name="Kallberg Y."/>
            <person name="Tangrot J."/>
            <person name="Rosling A."/>
        </authorList>
    </citation>
    <scope>NUCLEOTIDE SEQUENCE [LARGE SCALE GENOMIC DNA]</scope>
    <source>
        <strain evidence="1 2">120-4 pot B 10/14</strain>
    </source>
</reference>
<organism evidence="1 2">
    <name type="scientific">Gigaspora margarita</name>
    <dbReference type="NCBI Taxonomy" id="4874"/>
    <lineage>
        <taxon>Eukaryota</taxon>
        <taxon>Fungi</taxon>
        <taxon>Fungi incertae sedis</taxon>
        <taxon>Mucoromycota</taxon>
        <taxon>Glomeromycotina</taxon>
        <taxon>Glomeromycetes</taxon>
        <taxon>Diversisporales</taxon>
        <taxon>Gigasporaceae</taxon>
        <taxon>Gigaspora</taxon>
    </lineage>
</organism>
<name>A0ABN7XB51_GIGMA</name>
<accession>A0ABN7XB51</accession>
<protein>
    <submittedName>
        <fullName evidence="1">2129_t:CDS:1</fullName>
    </submittedName>
</protein>
<evidence type="ECO:0000313" key="2">
    <source>
        <dbReference type="Proteomes" id="UP000789901"/>
    </source>
</evidence>
<gene>
    <name evidence="1" type="ORF">GMARGA_LOCUS41228</name>
</gene>
<evidence type="ECO:0000313" key="1">
    <source>
        <dbReference type="EMBL" id="CAG8852407.1"/>
    </source>
</evidence>
<dbReference type="EMBL" id="CAJVQB010111595">
    <property type="protein sequence ID" value="CAG8852407.1"/>
    <property type="molecule type" value="Genomic_DNA"/>
</dbReference>
<feature type="non-terminal residue" evidence="1">
    <location>
        <position position="48"/>
    </location>
</feature>
<sequence>IKSIKLLHKELVSDFNLTNGAIEKSNDSDVIKRFKDSNNKDINLFNNI</sequence>
<keyword evidence="2" id="KW-1185">Reference proteome</keyword>